<dbReference type="OrthoDB" id="60033at2759"/>
<dbReference type="PANTHER" id="PTHR10015:SF337">
    <property type="entry name" value="HEAT STRESS TRANSCRIPTION FACTOR A-3"/>
    <property type="match status" value="1"/>
</dbReference>
<reference evidence="11 12" key="1">
    <citation type="submission" date="2020-06" db="EMBL/GenBank/DDBJ databases">
        <title>Transcriptomic and genomic resources for Thalictrum thalictroides and T. hernandezii: Facilitating candidate gene discovery in an emerging model plant lineage.</title>
        <authorList>
            <person name="Arias T."/>
            <person name="Riano-Pachon D.M."/>
            <person name="Di Stilio V.S."/>
        </authorList>
    </citation>
    <scope>NUCLEOTIDE SEQUENCE [LARGE SCALE GENOMIC DNA]</scope>
    <source>
        <strain evidence="12">cv. WT478/WT964</strain>
        <tissue evidence="11">Leaves</tissue>
    </source>
</reference>
<dbReference type="Pfam" id="PF00447">
    <property type="entry name" value="HSF_DNA-bind"/>
    <property type="match status" value="1"/>
</dbReference>
<comment type="subunit">
    <text evidence="2">Homotrimer.</text>
</comment>
<dbReference type="Gene3D" id="1.10.10.10">
    <property type="entry name" value="Winged helix-like DNA-binding domain superfamily/Winged helix DNA-binding domain"/>
    <property type="match status" value="1"/>
</dbReference>
<dbReference type="InterPro" id="IPR000232">
    <property type="entry name" value="HSF_DNA-bd"/>
</dbReference>
<dbReference type="SMART" id="SM00415">
    <property type="entry name" value="HSF"/>
    <property type="match status" value="1"/>
</dbReference>
<evidence type="ECO:0000256" key="4">
    <source>
        <dbReference type="ARBA" id="ARBA00023015"/>
    </source>
</evidence>
<protein>
    <submittedName>
        <fullName evidence="11">Heat stress transcription factor a-3</fullName>
    </submittedName>
</protein>
<feature type="domain" description="HSF-type DNA-binding" evidence="10">
    <location>
        <begin position="92"/>
        <end position="162"/>
    </location>
</feature>
<evidence type="ECO:0000256" key="2">
    <source>
        <dbReference type="ARBA" id="ARBA00011233"/>
    </source>
</evidence>
<dbReference type="InterPro" id="IPR036388">
    <property type="entry name" value="WH-like_DNA-bd_sf"/>
</dbReference>
<dbReference type="Proteomes" id="UP000554482">
    <property type="component" value="Unassembled WGS sequence"/>
</dbReference>
<evidence type="ECO:0000256" key="6">
    <source>
        <dbReference type="ARBA" id="ARBA00023125"/>
    </source>
</evidence>
<comment type="similarity">
    <text evidence="9">Belongs to the HSF family.</text>
</comment>
<keyword evidence="6" id="KW-0238">DNA-binding</keyword>
<evidence type="ECO:0000256" key="1">
    <source>
        <dbReference type="ARBA" id="ARBA00004123"/>
    </source>
</evidence>
<dbReference type="InterPro" id="IPR036390">
    <property type="entry name" value="WH_DNA-bd_sf"/>
</dbReference>
<organism evidence="11 12">
    <name type="scientific">Thalictrum thalictroides</name>
    <name type="common">Rue-anemone</name>
    <name type="synonym">Anemone thalictroides</name>
    <dbReference type="NCBI Taxonomy" id="46969"/>
    <lineage>
        <taxon>Eukaryota</taxon>
        <taxon>Viridiplantae</taxon>
        <taxon>Streptophyta</taxon>
        <taxon>Embryophyta</taxon>
        <taxon>Tracheophyta</taxon>
        <taxon>Spermatophyta</taxon>
        <taxon>Magnoliopsida</taxon>
        <taxon>Ranunculales</taxon>
        <taxon>Ranunculaceae</taxon>
        <taxon>Thalictroideae</taxon>
        <taxon>Thalictrum</taxon>
    </lineage>
</organism>
<proteinExistence type="inferred from homology"/>
<dbReference type="AlphaFoldDB" id="A0A7J6X3S8"/>
<dbReference type="EMBL" id="JABWDY010005405">
    <property type="protein sequence ID" value="KAF5204439.1"/>
    <property type="molecule type" value="Genomic_DNA"/>
</dbReference>
<gene>
    <name evidence="11" type="ORF">FRX31_005973</name>
</gene>
<dbReference type="GO" id="GO:0034605">
    <property type="term" value="P:cellular response to heat"/>
    <property type="evidence" value="ECO:0007669"/>
    <property type="project" value="TreeGrafter"/>
</dbReference>
<evidence type="ECO:0000256" key="7">
    <source>
        <dbReference type="ARBA" id="ARBA00023163"/>
    </source>
</evidence>
<keyword evidence="3" id="KW-0597">Phosphoprotein</keyword>
<keyword evidence="8" id="KW-0539">Nucleus</keyword>
<keyword evidence="12" id="KW-1185">Reference proteome</keyword>
<dbReference type="FunFam" id="1.10.10.10:FF:000037">
    <property type="entry name" value="Heat stress transcription factor B-4"/>
    <property type="match status" value="1"/>
</dbReference>
<evidence type="ECO:0000256" key="5">
    <source>
        <dbReference type="ARBA" id="ARBA00023016"/>
    </source>
</evidence>
<dbReference type="GO" id="GO:0000978">
    <property type="term" value="F:RNA polymerase II cis-regulatory region sequence-specific DNA binding"/>
    <property type="evidence" value="ECO:0007669"/>
    <property type="project" value="TreeGrafter"/>
</dbReference>
<evidence type="ECO:0000256" key="8">
    <source>
        <dbReference type="ARBA" id="ARBA00023242"/>
    </source>
</evidence>
<dbReference type="GO" id="GO:0005634">
    <property type="term" value="C:nucleus"/>
    <property type="evidence" value="ECO:0007669"/>
    <property type="project" value="UniProtKB-SubCell"/>
</dbReference>
<evidence type="ECO:0000313" key="12">
    <source>
        <dbReference type="Proteomes" id="UP000554482"/>
    </source>
</evidence>
<evidence type="ECO:0000256" key="9">
    <source>
        <dbReference type="RuleBase" id="RU004020"/>
    </source>
</evidence>
<comment type="caution">
    <text evidence="11">The sequence shown here is derived from an EMBL/GenBank/DDBJ whole genome shotgun (WGS) entry which is preliminary data.</text>
</comment>
<accession>A0A7J6X3S8</accession>
<dbReference type="SUPFAM" id="SSF46785">
    <property type="entry name" value="Winged helix' DNA-binding domain"/>
    <property type="match status" value="1"/>
</dbReference>
<dbReference type="GO" id="GO:0006357">
    <property type="term" value="P:regulation of transcription by RNA polymerase II"/>
    <property type="evidence" value="ECO:0007669"/>
    <property type="project" value="TreeGrafter"/>
</dbReference>
<keyword evidence="4" id="KW-0805">Transcription regulation</keyword>
<keyword evidence="5" id="KW-0346">Stress response</keyword>
<comment type="subcellular location">
    <subcellularLocation>
        <location evidence="1">Nucleus</location>
    </subcellularLocation>
</comment>
<evidence type="ECO:0000313" key="11">
    <source>
        <dbReference type="EMBL" id="KAF5204439.1"/>
    </source>
</evidence>
<dbReference type="GO" id="GO:0003700">
    <property type="term" value="F:DNA-binding transcription factor activity"/>
    <property type="evidence" value="ECO:0007669"/>
    <property type="project" value="InterPro"/>
</dbReference>
<keyword evidence="7" id="KW-0804">Transcription</keyword>
<dbReference type="PANTHER" id="PTHR10015">
    <property type="entry name" value="HEAT SHOCK TRANSCRIPTION FACTOR"/>
    <property type="match status" value="1"/>
</dbReference>
<name>A0A7J6X3S8_THATH</name>
<sequence length="162" mass="17458">MESKGSSFGESSSFFTPSSSPLMEFEAFLAKPSSTAIVESKGSSSLEFFSQIGGDSVVLTVGCGGDTGFPVSSEGETNVEVPQPLECLQGNPIPAFLCKTFDLVDDPSLNPVISWGSTGQSFVVWNPMEFARVILPRNFKHNNFSSFVRQLNTYVGTDVFCQ</sequence>
<evidence type="ECO:0000259" key="10">
    <source>
        <dbReference type="SMART" id="SM00415"/>
    </source>
</evidence>
<evidence type="ECO:0000256" key="3">
    <source>
        <dbReference type="ARBA" id="ARBA00022553"/>
    </source>
</evidence>
<dbReference type="PRINTS" id="PR00056">
    <property type="entry name" value="HSFDOMAIN"/>
</dbReference>